<reference evidence="6 7" key="1">
    <citation type="submission" date="2024-09" db="EMBL/GenBank/DDBJ databases">
        <authorList>
            <person name="Sun Q."/>
            <person name="Mori K."/>
        </authorList>
    </citation>
    <scope>NUCLEOTIDE SEQUENCE [LARGE SCALE GENOMIC DNA]</scope>
    <source>
        <strain evidence="6 7">NCAIM B.02610</strain>
    </source>
</reference>
<accession>A0ABV6KB35</accession>
<dbReference type="InterPro" id="IPR041522">
    <property type="entry name" value="CdaR_GGDEF"/>
</dbReference>
<dbReference type="InterPro" id="IPR020449">
    <property type="entry name" value="Tscrpt_reg_AraC-type_HTH"/>
</dbReference>
<evidence type="ECO:0000256" key="2">
    <source>
        <dbReference type="ARBA" id="ARBA00023125"/>
    </source>
</evidence>
<keyword evidence="4" id="KW-0472">Membrane</keyword>
<gene>
    <name evidence="6" type="ORF">ACFFHM_08450</name>
</gene>
<protein>
    <submittedName>
        <fullName evidence="6">Helix-turn-helix domain-containing protein</fullName>
    </submittedName>
</protein>
<evidence type="ECO:0000313" key="6">
    <source>
        <dbReference type="EMBL" id="MFC0470523.1"/>
    </source>
</evidence>
<dbReference type="InterPro" id="IPR009057">
    <property type="entry name" value="Homeodomain-like_sf"/>
</dbReference>
<dbReference type="Pfam" id="PF17853">
    <property type="entry name" value="GGDEF_2"/>
    <property type="match status" value="1"/>
</dbReference>
<keyword evidence="4" id="KW-1133">Transmembrane helix</keyword>
<evidence type="ECO:0000313" key="7">
    <source>
        <dbReference type="Proteomes" id="UP001589838"/>
    </source>
</evidence>
<proteinExistence type="predicted"/>
<feature type="transmembrane region" description="Helical" evidence="4">
    <location>
        <begin position="261"/>
        <end position="281"/>
    </location>
</feature>
<dbReference type="RefSeq" id="WP_335961537.1">
    <property type="nucleotide sequence ID" value="NZ_JAXBLX010000018.1"/>
</dbReference>
<dbReference type="Gene3D" id="1.10.10.60">
    <property type="entry name" value="Homeodomain-like"/>
    <property type="match status" value="2"/>
</dbReference>
<dbReference type="SMART" id="SM00342">
    <property type="entry name" value="HTH_ARAC"/>
    <property type="match status" value="1"/>
</dbReference>
<dbReference type="Gene3D" id="3.30.450.20">
    <property type="entry name" value="PAS domain"/>
    <property type="match status" value="2"/>
</dbReference>
<evidence type="ECO:0000256" key="3">
    <source>
        <dbReference type="ARBA" id="ARBA00023163"/>
    </source>
</evidence>
<name>A0ABV6KB35_9BACI</name>
<evidence type="ECO:0000256" key="1">
    <source>
        <dbReference type="ARBA" id="ARBA00023015"/>
    </source>
</evidence>
<evidence type="ECO:0000256" key="4">
    <source>
        <dbReference type="SAM" id="Phobius"/>
    </source>
</evidence>
<dbReference type="EMBL" id="JBHLUX010000023">
    <property type="protein sequence ID" value="MFC0470523.1"/>
    <property type="molecule type" value="Genomic_DNA"/>
</dbReference>
<dbReference type="PANTHER" id="PTHR43280">
    <property type="entry name" value="ARAC-FAMILY TRANSCRIPTIONAL REGULATOR"/>
    <property type="match status" value="1"/>
</dbReference>
<dbReference type="SUPFAM" id="SSF46689">
    <property type="entry name" value="Homeodomain-like"/>
    <property type="match status" value="1"/>
</dbReference>
<dbReference type="Proteomes" id="UP001589838">
    <property type="component" value="Unassembled WGS sequence"/>
</dbReference>
<keyword evidence="3" id="KW-0804">Transcription</keyword>
<dbReference type="Pfam" id="PF12833">
    <property type="entry name" value="HTH_18"/>
    <property type="match status" value="1"/>
</dbReference>
<comment type="caution">
    <text evidence="6">The sequence shown here is derived from an EMBL/GenBank/DDBJ whole genome shotgun (WGS) entry which is preliminary data.</text>
</comment>
<dbReference type="PROSITE" id="PS01124">
    <property type="entry name" value="HTH_ARAC_FAMILY_2"/>
    <property type="match status" value="1"/>
</dbReference>
<dbReference type="InterPro" id="IPR018060">
    <property type="entry name" value="HTH_AraC"/>
</dbReference>
<feature type="domain" description="HTH araC/xylS-type" evidence="5">
    <location>
        <begin position="617"/>
        <end position="716"/>
    </location>
</feature>
<keyword evidence="2" id="KW-0238">DNA-binding</keyword>
<organism evidence="6 7">
    <name type="scientific">Halalkalibacter kiskunsagensis</name>
    <dbReference type="NCBI Taxonomy" id="1548599"/>
    <lineage>
        <taxon>Bacteria</taxon>
        <taxon>Bacillati</taxon>
        <taxon>Bacillota</taxon>
        <taxon>Bacilli</taxon>
        <taxon>Bacillales</taxon>
        <taxon>Bacillaceae</taxon>
        <taxon>Halalkalibacter</taxon>
    </lineage>
</organism>
<keyword evidence="1" id="KW-0805">Transcription regulation</keyword>
<dbReference type="PANTHER" id="PTHR43280:SF2">
    <property type="entry name" value="HTH-TYPE TRANSCRIPTIONAL REGULATOR EXSA"/>
    <property type="match status" value="1"/>
</dbReference>
<keyword evidence="7" id="KW-1185">Reference proteome</keyword>
<sequence>MSSVSSLRDEIEQSNINKLEQVENITIERMKELETLAARISFDPRLTPSKISHGYYSREGIEELKKYKANSSIIEEVFIYYHQQENLYSSSGSYTVNTLMQNKYSFEDWDQEVFLKDLKTNLPFTKPVDEIVGNGNDEESIIAYFYPISRNNTRPYGTVLFFIRESSITDFMNTILGDFKGNAYVLNENDQIIASSVNDFTVTSESLNLSSWDEGEFGVESIEVNGKDYSLVTVRSQITGWTFITLMDANQFFERLSDTNILIVLLLLVMLIIGFVLSIVFGKNQYKPILNLVNSVSKKEYIKVDGENELDRIRKTISTVFEDQEVMNKTIDKQHPFAKDQFMTKMLKGDYKDEGEINSLAKLLNIEMKDGNYFVVIVYFENGSFSEETIGERDNIFNLLSDISLESVSAQGIDLLYSDAVVLVVTMDKIVVDVNKQQNQVIQKIQQFIQNETDLEPIIGVGEVYSNKSRINRSYIEALATLEYKYYYPKGSIIHFKEISTEVEHSLGYPKEEQMKLVQSIKQGDKDVAEETLLQLFENLASSDLSIHVLKAVCFDIINTVVKTISELGLTTPGDTFRKMVDFDRIEQLHKHLNLLVVETCKKVDNNKESHNIKLRNDIMKYIKANYHLFELSLEKIAIEFQLSVSYISRFIKDQSGVNFKQYVQQLRMEEVKRQLKTTDKPIKEIVVDVGYKDVANFTRKFKNEVGVTPGRYRDLNS</sequence>
<evidence type="ECO:0000259" key="5">
    <source>
        <dbReference type="PROSITE" id="PS01124"/>
    </source>
</evidence>
<dbReference type="PRINTS" id="PR00032">
    <property type="entry name" value="HTHARAC"/>
</dbReference>
<keyword evidence="4" id="KW-0812">Transmembrane</keyword>